<name>A0ABV7CVX4_9BACI</name>
<dbReference type="Proteomes" id="UP001595279">
    <property type="component" value="Unassembled WGS sequence"/>
</dbReference>
<accession>A0ABV7CVX4</accession>
<proteinExistence type="predicted"/>
<sequence>MTNLLGVKNFTPGLAGEWFNGDTTFKAVVWRDKHEKETIPALAEIELSEAERNVFK</sequence>
<evidence type="ECO:0000313" key="1">
    <source>
        <dbReference type="EMBL" id="MFC3040616.1"/>
    </source>
</evidence>
<evidence type="ECO:0000313" key="2">
    <source>
        <dbReference type="Proteomes" id="UP001595279"/>
    </source>
</evidence>
<organism evidence="1 2">
    <name type="scientific">Virgibacillus xinjiangensis</name>
    <dbReference type="NCBI Taxonomy" id="393090"/>
    <lineage>
        <taxon>Bacteria</taxon>
        <taxon>Bacillati</taxon>
        <taxon>Bacillota</taxon>
        <taxon>Bacilli</taxon>
        <taxon>Bacillales</taxon>
        <taxon>Bacillaceae</taxon>
        <taxon>Virgibacillus</taxon>
    </lineage>
</organism>
<gene>
    <name evidence="1" type="ORF">ACFOGI_10195</name>
</gene>
<reference evidence="2" key="1">
    <citation type="journal article" date="2019" name="Int. J. Syst. Evol. Microbiol.">
        <title>The Global Catalogue of Microorganisms (GCM) 10K type strain sequencing project: providing services to taxonomists for standard genome sequencing and annotation.</title>
        <authorList>
            <consortium name="The Broad Institute Genomics Platform"/>
            <consortium name="The Broad Institute Genome Sequencing Center for Infectious Disease"/>
            <person name="Wu L."/>
            <person name="Ma J."/>
        </authorList>
    </citation>
    <scope>NUCLEOTIDE SEQUENCE [LARGE SCALE GENOMIC DNA]</scope>
    <source>
        <strain evidence="2">KCTC 13128</strain>
    </source>
</reference>
<keyword evidence="2" id="KW-1185">Reference proteome</keyword>
<comment type="caution">
    <text evidence="1">The sequence shown here is derived from an EMBL/GenBank/DDBJ whole genome shotgun (WGS) entry which is preliminary data.</text>
</comment>
<dbReference type="EMBL" id="JBHRSA010000041">
    <property type="protein sequence ID" value="MFC3040616.1"/>
    <property type="molecule type" value="Genomic_DNA"/>
</dbReference>
<protein>
    <submittedName>
        <fullName evidence="1">Uncharacterized protein</fullName>
    </submittedName>
</protein>